<dbReference type="RefSeq" id="WP_157882229.1">
    <property type="nucleotide sequence ID" value="NZ_CP163445.1"/>
</dbReference>
<dbReference type="EMBL" id="CP163445">
    <property type="protein sequence ID" value="XDQ83610.1"/>
    <property type="molecule type" value="Genomic_DNA"/>
</dbReference>
<evidence type="ECO:0000313" key="1">
    <source>
        <dbReference type="EMBL" id="XDQ83610.1"/>
    </source>
</evidence>
<gene>
    <name evidence="1" type="ORF">AB2U05_36455</name>
</gene>
<accession>A0AB39TWT5</accession>
<proteinExistence type="predicted"/>
<reference evidence="1" key="1">
    <citation type="submission" date="2024-07" db="EMBL/GenBank/DDBJ databases">
        <authorList>
            <person name="Yu S.T."/>
        </authorList>
    </citation>
    <scope>NUCLEOTIDE SEQUENCE</scope>
    <source>
        <strain evidence="1">Y1</strain>
    </source>
</reference>
<protein>
    <submittedName>
        <fullName evidence="1">Uncharacterized protein</fullName>
    </submittedName>
</protein>
<name>A0AB39TWT5_9ACTN</name>
<organism evidence="1">
    <name type="scientific">Streptomyces sp. Y1</name>
    <dbReference type="NCBI Taxonomy" id="3238634"/>
    <lineage>
        <taxon>Bacteria</taxon>
        <taxon>Bacillati</taxon>
        <taxon>Actinomycetota</taxon>
        <taxon>Actinomycetes</taxon>
        <taxon>Kitasatosporales</taxon>
        <taxon>Streptomycetaceae</taxon>
        <taxon>Streptomyces</taxon>
    </lineage>
</organism>
<sequence length="46" mass="5109">MPTDDSRRTTQQLMRIAGGRTIALTVRAPIGETRKPARTIEITRGD</sequence>
<dbReference type="AlphaFoldDB" id="A0AB39TWT5"/>